<dbReference type="Gene3D" id="2.40.50.40">
    <property type="match status" value="1"/>
</dbReference>
<evidence type="ECO:0000256" key="4">
    <source>
        <dbReference type="ARBA" id="ARBA00022525"/>
    </source>
</evidence>
<evidence type="ECO:0000259" key="7">
    <source>
        <dbReference type="SMART" id="SM00199"/>
    </source>
</evidence>
<keyword evidence="5" id="KW-1015">Disulfide bond</keyword>
<keyword evidence="3 6" id="KW-0202">Cytokine</keyword>
<evidence type="ECO:0000256" key="1">
    <source>
        <dbReference type="ARBA" id="ARBA00004613"/>
    </source>
</evidence>
<dbReference type="PANTHER" id="PTHR12015:SF204">
    <property type="entry name" value="C-X-C MOTIF CHEMOKINE 13"/>
    <property type="match status" value="1"/>
</dbReference>
<evidence type="ECO:0000256" key="3">
    <source>
        <dbReference type="ARBA" id="ARBA00022514"/>
    </source>
</evidence>
<dbReference type="InterPro" id="IPR018048">
    <property type="entry name" value="Chemokine_CXC_CS"/>
</dbReference>
<evidence type="ECO:0000256" key="6">
    <source>
        <dbReference type="RuleBase" id="RU361149"/>
    </source>
</evidence>
<dbReference type="SUPFAM" id="SSF54117">
    <property type="entry name" value="Interleukin 8-like chemokines"/>
    <property type="match status" value="1"/>
</dbReference>
<sequence>MRCSPGSLLLLLLVVSCLSPAHGVLESHYTNLKCKCLRVVSTFISLQNIERIEAFPPGNGCPNIEIIIWKKKGNAVCLNPHAKWTKKLLTDAKNFQKKKIPPTMRSSVSSRRTS</sequence>
<evidence type="ECO:0000313" key="9">
    <source>
        <dbReference type="RefSeq" id="XP_060044605.1"/>
    </source>
</evidence>
<dbReference type="Proteomes" id="UP001652624">
    <property type="component" value="Chromosome 3"/>
</dbReference>
<dbReference type="InterPro" id="IPR033899">
    <property type="entry name" value="CXC_Chemokine_domain"/>
</dbReference>
<feature type="domain" description="Chemokine interleukin-8-like" evidence="7">
    <location>
        <begin position="31"/>
        <end position="92"/>
    </location>
</feature>
<feature type="chain" id="PRO_5044949248" description="C-X-C motif chemokine" evidence="6">
    <location>
        <begin position="24"/>
        <end position="114"/>
    </location>
</feature>
<dbReference type="GeneID" id="103110692"/>
<accession>A0ABM3X712</accession>
<dbReference type="InterPro" id="IPR039809">
    <property type="entry name" value="Chemokine_b/g/d"/>
</dbReference>
<reference evidence="9" key="1">
    <citation type="submission" date="2025-08" db="UniProtKB">
        <authorList>
            <consortium name="RefSeq"/>
        </authorList>
    </citation>
    <scope>IDENTIFICATION</scope>
</reference>
<keyword evidence="4 6" id="KW-0964">Secreted</keyword>
<evidence type="ECO:0000256" key="5">
    <source>
        <dbReference type="ARBA" id="ARBA00023157"/>
    </source>
</evidence>
<dbReference type="InterPro" id="IPR001089">
    <property type="entry name" value="Chemokine_CXC"/>
</dbReference>
<evidence type="ECO:0000256" key="2">
    <source>
        <dbReference type="ARBA" id="ARBA00010665"/>
    </source>
</evidence>
<gene>
    <name evidence="9" type="primary">CXCL13</name>
</gene>
<comment type="similarity">
    <text evidence="2 6">Belongs to the intercrine alpha (chemokine CxC) family.</text>
</comment>
<dbReference type="SMART" id="SM00199">
    <property type="entry name" value="SCY"/>
    <property type="match status" value="1"/>
</dbReference>
<comment type="subcellular location">
    <subcellularLocation>
        <location evidence="1 6">Secreted</location>
    </subcellularLocation>
</comment>
<dbReference type="PRINTS" id="PR00437">
    <property type="entry name" value="SMALLCYTKCXC"/>
</dbReference>
<protein>
    <recommendedName>
        <fullName evidence="6">C-X-C motif chemokine</fullName>
    </recommendedName>
</protein>
<keyword evidence="6" id="KW-0732">Signal</keyword>
<organism evidence="8 9">
    <name type="scientific">Erinaceus europaeus</name>
    <name type="common">Western European hedgehog</name>
    <dbReference type="NCBI Taxonomy" id="9365"/>
    <lineage>
        <taxon>Eukaryota</taxon>
        <taxon>Metazoa</taxon>
        <taxon>Chordata</taxon>
        <taxon>Craniata</taxon>
        <taxon>Vertebrata</taxon>
        <taxon>Euteleostomi</taxon>
        <taxon>Mammalia</taxon>
        <taxon>Eutheria</taxon>
        <taxon>Laurasiatheria</taxon>
        <taxon>Eulipotyphla</taxon>
        <taxon>Erinaceidae</taxon>
        <taxon>Erinaceinae</taxon>
        <taxon>Erinaceus</taxon>
    </lineage>
</organism>
<dbReference type="CDD" id="cd00273">
    <property type="entry name" value="Chemokine_CXC"/>
    <property type="match status" value="1"/>
</dbReference>
<dbReference type="PRINTS" id="PR00436">
    <property type="entry name" value="INTERLEUKIN8"/>
</dbReference>
<proteinExistence type="inferred from homology"/>
<name>A0ABM3X712_ERIEU</name>
<dbReference type="InterPro" id="IPR001811">
    <property type="entry name" value="Chemokine_IL8-like_dom"/>
</dbReference>
<dbReference type="PROSITE" id="PS51257">
    <property type="entry name" value="PROKAR_LIPOPROTEIN"/>
    <property type="match status" value="1"/>
</dbReference>
<dbReference type="RefSeq" id="XP_060044605.1">
    <property type="nucleotide sequence ID" value="XM_060188622.1"/>
</dbReference>
<dbReference type="Pfam" id="PF00048">
    <property type="entry name" value="IL8"/>
    <property type="match status" value="1"/>
</dbReference>
<keyword evidence="6" id="KW-0145">Chemotaxis</keyword>
<dbReference type="InterPro" id="IPR036048">
    <property type="entry name" value="Interleukin_8-like_sf"/>
</dbReference>
<evidence type="ECO:0000313" key="8">
    <source>
        <dbReference type="Proteomes" id="UP001652624"/>
    </source>
</evidence>
<keyword evidence="8" id="KW-1185">Reference proteome</keyword>
<dbReference type="PROSITE" id="PS00471">
    <property type="entry name" value="SMALL_CYTOKINES_CXC"/>
    <property type="match status" value="1"/>
</dbReference>
<feature type="signal peptide" evidence="6">
    <location>
        <begin position="1"/>
        <end position="23"/>
    </location>
</feature>
<dbReference type="PANTHER" id="PTHR12015">
    <property type="entry name" value="SMALL INDUCIBLE CYTOKINE A"/>
    <property type="match status" value="1"/>
</dbReference>